<feature type="transmembrane region" description="Helical" evidence="1">
    <location>
        <begin position="48"/>
        <end position="72"/>
    </location>
</feature>
<comment type="caution">
    <text evidence="2">The sequence shown here is derived from an EMBL/GenBank/DDBJ whole genome shotgun (WGS) entry which is preliminary data.</text>
</comment>
<accession>A0A2J8M3J0</accession>
<dbReference type="AlphaFoldDB" id="A0A2J8M3J0"/>
<evidence type="ECO:0000256" key="1">
    <source>
        <dbReference type="SAM" id="Phobius"/>
    </source>
</evidence>
<evidence type="ECO:0000313" key="2">
    <source>
        <dbReference type="EMBL" id="PNI54087.1"/>
    </source>
</evidence>
<name>A0A2J8M3J0_PANTR</name>
<dbReference type="Proteomes" id="UP000236370">
    <property type="component" value="Unassembled WGS sequence"/>
</dbReference>
<dbReference type="EMBL" id="NBAG03000270">
    <property type="protein sequence ID" value="PNI54087.1"/>
    <property type="molecule type" value="Genomic_DNA"/>
</dbReference>
<sequence length="78" mass="8769">MEPEINCSELCDSFPGQELDRRPLHDLCKTTITSSHHSSKTISSLSPVLLGIVWTFLSCGLLLILFFLAFTIRCRKNS</sequence>
<evidence type="ECO:0000313" key="3">
    <source>
        <dbReference type="Proteomes" id="UP000236370"/>
    </source>
</evidence>
<gene>
    <name evidence="2" type="ORF">CK820_G0023895</name>
</gene>
<organism evidence="2 3">
    <name type="scientific">Pan troglodytes</name>
    <name type="common">Chimpanzee</name>
    <dbReference type="NCBI Taxonomy" id="9598"/>
    <lineage>
        <taxon>Eukaryota</taxon>
        <taxon>Metazoa</taxon>
        <taxon>Chordata</taxon>
        <taxon>Craniata</taxon>
        <taxon>Vertebrata</taxon>
        <taxon>Euteleostomi</taxon>
        <taxon>Mammalia</taxon>
        <taxon>Eutheria</taxon>
        <taxon>Euarchontoglires</taxon>
        <taxon>Primates</taxon>
        <taxon>Haplorrhini</taxon>
        <taxon>Catarrhini</taxon>
        <taxon>Hominidae</taxon>
        <taxon>Pan</taxon>
    </lineage>
</organism>
<keyword evidence="1" id="KW-1133">Transmembrane helix</keyword>
<proteinExistence type="predicted"/>
<keyword evidence="1" id="KW-0812">Transmembrane</keyword>
<protein>
    <submittedName>
        <fullName evidence="2">GPR156 isoform 1</fullName>
    </submittedName>
</protein>
<reference evidence="2 3" key="1">
    <citation type="submission" date="2017-12" db="EMBL/GenBank/DDBJ databases">
        <title>High-resolution comparative analysis of great ape genomes.</title>
        <authorList>
            <person name="Pollen A."/>
            <person name="Hastie A."/>
            <person name="Hormozdiari F."/>
            <person name="Dougherty M."/>
            <person name="Liu R."/>
            <person name="Chaisson M."/>
            <person name="Hoppe E."/>
            <person name="Hill C."/>
            <person name="Pang A."/>
            <person name="Hillier L."/>
            <person name="Baker C."/>
            <person name="Armstrong J."/>
            <person name="Shendure J."/>
            <person name="Paten B."/>
            <person name="Wilson R."/>
            <person name="Chao H."/>
            <person name="Schneider V."/>
            <person name="Ventura M."/>
            <person name="Kronenberg Z."/>
            <person name="Murali S."/>
            <person name="Gordon D."/>
            <person name="Cantsilieris S."/>
            <person name="Munson K."/>
            <person name="Nelson B."/>
            <person name="Raja A."/>
            <person name="Underwood J."/>
            <person name="Diekhans M."/>
            <person name="Fiddes I."/>
            <person name="Haussler D."/>
            <person name="Eichler E."/>
        </authorList>
    </citation>
    <scope>NUCLEOTIDE SEQUENCE [LARGE SCALE GENOMIC DNA]</scope>
    <source>
        <strain evidence="2">Yerkes chimp pedigree #C0471</strain>
    </source>
</reference>
<keyword evidence="1" id="KW-0472">Membrane</keyword>